<keyword evidence="3" id="KW-0963">Cytoplasm</keyword>
<comment type="function">
    <text evidence="4">Regulates the GDP/GTP exchange reaction of the Rho proteins by inhibiting the dissociation of GDP from them, and the subsequent binding of GTP to them.</text>
</comment>
<dbReference type="STRING" id="630390.A0A180GWD3"/>
<dbReference type="EnsemblFungi" id="PTTG_03524-t43_1">
    <property type="protein sequence ID" value="PTTG_03524-t43_1-p1"/>
    <property type="gene ID" value="PTTG_03524"/>
</dbReference>
<dbReference type="PRINTS" id="PR00492">
    <property type="entry name" value="RHOGDI"/>
</dbReference>
<dbReference type="Proteomes" id="UP000005240">
    <property type="component" value="Unassembled WGS sequence"/>
</dbReference>
<dbReference type="InterPro" id="IPR000406">
    <property type="entry name" value="Rho_GDI"/>
</dbReference>
<dbReference type="GO" id="GO:0007266">
    <property type="term" value="P:Rho protein signal transduction"/>
    <property type="evidence" value="ECO:0007669"/>
    <property type="project" value="InterPro"/>
</dbReference>
<dbReference type="SUPFAM" id="SSF81296">
    <property type="entry name" value="E set domains"/>
    <property type="match status" value="1"/>
</dbReference>
<dbReference type="GO" id="GO:0005829">
    <property type="term" value="C:cytosol"/>
    <property type="evidence" value="ECO:0007669"/>
    <property type="project" value="TreeGrafter"/>
</dbReference>
<protein>
    <recommendedName>
        <fullName evidence="5">Rho GDP-dissociation inhibitor</fullName>
    </recommendedName>
</protein>
<feature type="compositionally biased region" description="Pro residues" evidence="6">
    <location>
        <begin position="36"/>
        <end position="54"/>
    </location>
</feature>
<dbReference type="AlphaFoldDB" id="A0A180GWD3"/>
<keyword evidence="9" id="KW-1185">Reference proteome</keyword>
<evidence type="ECO:0000256" key="5">
    <source>
        <dbReference type="ARBA" id="ARBA00071407"/>
    </source>
</evidence>
<dbReference type="InterPro" id="IPR024792">
    <property type="entry name" value="RhoGDI_dom_sf"/>
</dbReference>
<dbReference type="GO" id="GO:0016020">
    <property type="term" value="C:membrane"/>
    <property type="evidence" value="ECO:0007669"/>
    <property type="project" value="TreeGrafter"/>
</dbReference>
<dbReference type="FunFam" id="2.70.50.30:FF:000001">
    <property type="entry name" value="Rho GDP-dissociation inhibitor 1"/>
    <property type="match status" value="1"/>
</dbReference>
<dbReference type="GO" id="GO:0005094">
    <property type="term" value="F:Rho GDP-dissociation inhibitor activity"/>
    <property type="evidence" value="ECO:0007669"/>
    <property type="project" value="InterPro"/>
</dbReference>
<feature type="compositionally biased region" description="Polar residues" evidence="6">
    <location>
        <begin position="58"/>
        <end position="67"/>
    </location>
</feature>
<reference evidence="8 9" key="3">
    <citation type="journal article" date="2017" name="G3 (Bethesda)">
        <title>Comparative analysis highlights variable genome content of wheat rusts and divergence of the mating loci.</title>
        <authorList>
            <person name="Cuomo C.A."/>
            <person name="Bakkeren G."/>
            <person name="Khalil H.B."/>
            <person name="Panwar V."/>
            <person name="Joly D."/>
            <person name="Linning R."/>
            <person name="Sakthikumar S."/>
            <person name="Song X."/>
            <person name="Adiconis X."/>
            <person name="Fan L."/>
            <person name="Goldberg J.M."/>
            <person name="Levin J.Z."/>
            <person name="Young S."/>
            <person name="Zeng Q."/>
            <person name="Anikster Y."/>
            <person name="Bruce M."/>
            <person name="Wang M."/>
            <person name="Yin C."/>
            <person name="McCallum B."/>
            <person name="Szabo L.J."/>
            <person name="Hulbert S."/>
            <person name="Chen X."/>
            <person name="Fellers J.P."/>
        </authorList>
    </citation>
    <scope>NUCLEOTIDE SEQUENCE</scope>
    <source>
        <strain evidence="8">isolate 1-1 / race 1 (BBBD)</strain>
        <strain evidence="9">Isolate 1-1 / race 1 (BBBD)</strain>
    </source>
</reference>
<evidence type="ECO:0000256" key="4">
    <source>
        <dbReference type="ARBA" id="ARBA00054143"/>
    </source>
</evidence>
<dbReference type="EMBL" id="ADAS02000017">
    <property type="protein sequence ID" value="OAV96831.1"/>
    <property type="molecule type" value="Genomic_DNA"/>
</dbReference>
<comment type="similarity">
    <text evidence="2">Belongs to the Rho GDI family.</text>
</comment>
<evidence type="ECO:0000313" key="8">
    <source>
        <dbReference type="EnsemblFungi" id="PTTG_03524-t43_1-p1"/>
    </source>
</evidence>
<evidence type="ECO:0000256" key="2">
    <source>
        <dbReference type="ARBA" id="ARBA00009758"/>
    </source>
</evidence>
<evidence type="ECO:0000256" key="3">
    <source>
        <dbReference type="ARBA" id="ARBA00022490"/>
    </source>
</evidence>
<dbReference type="VEuPathDB" id="FungiDB:PTTG_03524"/>
<organism evidence="7">
    <name type="scientific">Puccinia triticina (isolate 1-1 / race 1 (BBBD))</name>
    <name type="common">Brown leaf rust fungus</name>
    <dbReference type="NCBI Taxonomy" id="630390"/>
    <lineage>
        <taxon>Eukaryota</taxon>
        <taxon>Fungi</taxon>
        <taxon>Dikarya</taxon>
        <taxon>Basidiomycota</taxon>
        <taxon>Pucciniomycotina</taxon>
        <taxon>Pucciniomycetes</taxon>
        <taxon>Pucciniales</taxon>
        <taxon>Pucciniaceae</taxon>
        <taxon>Puccinia</taxon>
    </lineage>
</organism>
<feature type="region of interest" description="Disordered" evidence="6">
    <location>
        <begin position="1"/>
        <end position="86"/>
    </location>
</feature>
<dbReference type="PANTHER" id="PTHR10980:SF3">
    <property type="entry name" value="LD16419P"/>
    <property type="match status" value="1"/>
</dbReference>
<comment type="subcellular location">
    <subcellularLocation>
        <location evidence="1">Cytoplasm</location>
    </subcellularLocation>
</comment>
<name>A0A180GWD3_PUCT1</name>
<evidence type="ECO:0000256" key="1">
    <source>
        <dbReference type="ARBA" id="ARBA00004496"/>
    </source>
</evidence>
<evidence type="ECO:0000256" key="6">
    <source>
        <dbReference type="SAM" id="MobiDB-lite"/>
    </source>
</evidence>
<reference evidence="7" key="1">
    <citation type="submission" date="2009-11" db="EMBL/GenBank/DDBJ databases">
        <authorList>
            <consortium name="The Broad Institute Genome Sequencing Platform"/>
            <person name="Ward D."/>
            <person name="Feldgarden M."/>
            <person name="Earl A."/>
            <person name="Young S.K."/>
            <person name="Zeng Q."/>
            <person name="Koehrsen M."/>
            <person name="Alvarado L."/>
            <person name="Berlin A."/>
            <person name="Bochicchio J."/>
            <person name="Borenstein D."/>
            <person name="Chapman S.B."/>
            <person name="Chen Z."/>
            <person name="Engels R."/>
            <person name="Freedman E."/>
            <person name="Gellesch M."/>
            <person name="Goldberg J."/>
            <person name="Griggs A."/>
            <person name="Gujja S."/>
            <person name="Heilman E."/>
            <person name="Heiman D."/>
            <person name="Hepburn T."/>
            <person name="Howarth C."/>
            <person name="Jen D."/>
            <person name="Larson L."/>
            <person name="Lewis B."/>
            <person name="Mehta T."/>
            <person name="Park D."/>
            <person name="Pearson M."/>
            <person name="Roberts A."/>
            <person name="Saif S."/>
            <person name="Shea T."/>
            <person name="Shenoy N."/>
            <person name="Sisk P."/>
            <person name="Stolte C."/>
            <person name="Sykes S."/>
            <person name="Thomson T."/>
            <person name="Walk T."/>
            <person name="White J."/>
            <person name="Yandava C."/>
            <person name="Izard J."/>
            <person name="Baranova O.V."/>
            <person name="Blanton J.M."/>
            <person name="Tanner A.C."/>
            <person name="Dewhirst F.E."/>
            <person name="Haas B."/>
            <person name="Nusbaum C."/>
            <person name="Birren B."/>
        </authorList>
    </citation>
    <scope>NUCLEOTIDE SEQUENCE [LARGE SCALE GENOMIC DNA]</scope>
    <source>
        <strain evidence="7">1-1 BBBD Race 1</strain>
    </source>
</reference>
<gene>
    <name evidence="7" type="ORF">PTTG_03524</name>
</gene>
<evidence type="ECO:0000313" key="7">
    <source>
        <dbReference type="EMBL" id="OAV96831.1"/>
    </source>
</evidence>
<evidence type="ECO:0000313" key="9">
    <source>
        <dbReference type="Proteomes" id="UP000005240"/>
    </source>
</evidence>
<sequence length="258" mass="28280">MRWLSQTLKFPRPPTRVPADPLLTIQLPTNQTPQASSPPPHPQHPPAATLPPSPEKMASSTQHSVQPSVDDDDLKPSQTAGYNPGVAKTLEEYANLDAQDESLRKWKESLGIVPGGATGKPTLSICSLSLHSPELTKPIVMDLTDPELLQKYKKEPLTIKEGAEYSVEIAFKVEGGVISGVKYLQIVKRAGVKLDKLESMIGSYGPSTDLHVKRFVSEEAPSGMLARSGSYTARSRVIDDDGHVWADFEWSFKIGKEW</sequence>
<reference evidence="7" key="2">
    <citation type="submission" date="2016-05" db="EMBL/GenBank/DDBJ databases">
        <title>Comparative analysis highlights variable genome content of wheat rusts and divergence of the mating loci.</title>
        <authorList>
            <person name="Cuomo C.A."/>
            <person name="Bakkeren G."/>
            <person name="Szabo L."/>
            <person name="Khalil H."/>
            <person name="Joly D."/>
            <person name="Goldberg J."/>
            <person name="Young S."/>
            <person name="Zeng Q."/>
            <person name="Fellers J."/>
        </authorList>
    </citation>
    <scope>NUCLEOTIDE SEQUENCE [LARGE SCALE GENOMIC DNA]</scope>
    <source>
        <strain evidence="7">1-1 BBBD Race 1</strain>
    </source>
</reference>
<dbReference type="Gene3D" id="2.70.50.30">
    <property type="entry name" value="Coagulation Factor XIII, subunit A, domain 1"/>
    <property type="match status" value="1"/>
</dbReference>
<dbReference type="PANTHER" id="PTHR10980">
    <property type="entry name" value="RHO GDP-DISSOCIATION INHIBITOR"/>
    <property type="match status" value="1"/>
</dbReference>
<proteinExistence type="inferred from homology"/>
<dbReference type="OrthoDB" id="1683373at2759"/>
<dbReference type="InterPro" id="IPR014756">
    <property type="entry name" value="Ig_E-set"/>
</dbReference>
<reference evidence="8" key="4">
    <citation type="submission" date="2025-05" db="UniProtKB">
        <authorList>
            <consortium name="EnsemblFungi"/>
        </authorList>
    </citation>
    <scope>IDENTIFICATION</scope>
    <source>
        <strain evidence="8">isolate 1-1 / race 1 (BBBD)</strain>
    </source>
</reference>
<accession>A0A180GWD3</accession>
<dbReference type="Pfam" id="PF02115">
    <property type="entry name" value="Rho_GDI"/>
    <property type="match status" value="1"/>
</dbReference>